<comment type="caution">
    <text evidence="1">The sequence shown here is derived from an EMBL/GenBank/DDBJ whole genome shotgun (WGS) entry which is preliminary data.</text>
</comment>
<name>A0ABN7V7X3_GIGMA</name>
<sequence length="300" mass="34876">TSLFLKKRIFRGITTPQNAITAFKDDVSSFYKSENAELLTTIEYGLEPYSSTNQIALFVLYHSLDTRGKAIIRENWANIILSIKGHRTFLEIEKIYKINHENRWSKMVVEHIKILENLKRSEIYNTKQDDINDQYYLIVDNQILYADNYLSIHATEWIDSHINDTECTEFDYAENEPWIIEFLNTFKNIQEKFVCFNIEDMSEKSWHIEVLYPMFGVLVSGLKYLKFKMDKSFTKLSQEASRESSISLSIHTTILSTCSNNDNICGSKFVFVNLNADHFSETHNTTNGIRPDGKLISLDG</sequence>
<proteinExistence type="predicted"/>
<keyword evidence="2" id="KW-1185">Reference proteome</keyword>
<protein>
    <submittedName>
        <fullName evidence="1">14785_t:CDS:1</fullName>
    </submittedName>
</protein>
<dbReference type="Proteomes" id="UP000789901">
    <property type="component" value="Unassembled WGS sequence"/>
</dbReference>
<feature type="non-terminal residue" evidence="1">
    <location>
        <position position="1"/>
    </location>
</feature>
<evidence type="ECO:0000313" key="1">
    <source>
        <dbReference type="EMBL" id="CAG8741703.1"/>
    </source>
</evidence>
<organism evidence="1 2">
    <name type="scientific">Gigaspora margarita</name>
    <dbReference type="NCBI Taxonomy" id="4874"/>
    <lineage>
        <taxon>Eukaryota</taxon>
        <taxon>Fungi</taxon>
        <taxon>Fungi incertae sedis</taxon>
        <taxon>Mucoromycota</taxon>
        <taxon>Glomeromycotina</taxon>
        <taxon>Glomeromycetes</taxon>
        <taxon>Diversisporales</taxon>
        <taxon>Gigasporaceae</taxon>
        <taxon>Gigaspora</taxon>
    </lineage>
</organism>
<reference evidence="1 2" key="1">
    <citation type="submission" date="2021-06" db="EMBL/GenBank/DDBJ databases">
        <authorList>
            <person name="Kallberg Y."/>
            <person name="Tangrot J."/>
            <person name="Rosling A."/>
        </authorList>
    </citation>
    <scope>NUCLEOTIDE SEQUENCE [LARGE SCALE GENOMIC DNA]</scope>
    <source>
        <strain evidence="1 2">120-4 pot B 10/14</strain>
    </source>
</reference>
<evidence type="ECO:0000313" key="2">
    <source>
        <dbReference type="Proteomes" id="UP000789901"/>
    </source>
</evidence>
<dbReference type="EMBL" id="CAJVQB010010647">
    <property type="protein sequence ID" value="CAG8741703.1"/>
    <property type="molecule type" value="Genomic_DNA"/>
</dbReference>
<accession>A0ABN7V7X3</accession>
<gene>
    <name evidence="1" type="ORF">GMARGA_LOCUS15450</name>
</gene>